<evidence type="ECO:0000256" key="9">
    <source>
        <dbReference type="SAM" id="Phobius"/>
    </source>
</evidence>
<dbReference type="PANTHER" id="PTHR23028:SF53">
    <property type="entry name" value="ACYL_TRANSF_3 DOMAIN-CONTAINING PROTEIN"/>
    <property type="match status" value="1"/>
</dbReference>
<evidence type="ECO:0000259" key="10">
    <source>
        <dbReference type="Pfam" id="PF01757"/>
    </source>
</evidence>
<name>A0A919N0K3_9ACTN</name>
<evidence type="ECO:0000256" key="8">
    <source>
        <dbReference type="SAM" id="MobiDB-lite"/>
    </source>
</evidence>
<keyword evidence="13" id="KW-1185">Reference proteome</keyword>
<evidence type="ECO:0000256" key="4">
    <source>
        <dbReference type="ARBA" id="ARBA00022692"/>
    </source>
</evidence>
<dbReference type="Gene3D" id="3.40.50.1110">
    <property type="entry name" value="SGNH hydrolase"/>
    <property type="match status" value="1"/>
</dbReference>
<dbReference type="RefSeq" id="WP_203676319.1">
    <property type="nucleotide sequence ID" value="NZ_BOMW01000004.1"/>
</dbReference>
<dbReference type="AlphaFoldDB" id="A0A919N0K3"/>
<keyword evidence="2" id="KW-1003">Cell membrane</keyword>
<feature type="domain" description="SGNH" evidence="11">
    <location>
        <begin position="429"/>
        <end position="641"/>
    </location>
</feature>
<dbReference type="GO" id="GO:0005886">
    <property type="term" value="C:plasma membrane"/>
    <property type="evidence" value="ECO:0007669"/>
    <property type="project" value="UniProtKB-SubCell"/>
</dbReference>
<keyword evidence="6 9" id="KW-0472">Membrane</keyword>
<protein>
    <submittedName>
        <fullName evidence="12">Membrane protein</fullName>
    </submittedName>
</protein>
<evidence type="ECO:0000256" key="2">
    <source>
        <dbReference type="ARBA" id="ARBA00022475"/>
    </source>
</evidence>
<feature type="domain" description="Acyltransferase 3" evidence="10">
    <location>
        <begin position="17"/>
        <end position="348"/>
    </location>
</feature>
<dbReference type="Proteomes" id="UP000629619">
    <property type="component" value="Unassembled WGS sequence"/>
</dbReference>
<evidence type="ECO:0000256" key="7">
    <source>
        <dbReference type="ARBA" id="ARBA00023315"/>
    </source>
</evidence>
<dbReference type="Pfam" id="PF19040">
    <property type="entry name" value="SGNH"/>
    <property type="match status" value="1"/>
</dbReference>
<keyword evidence="4 9" id="KW-0812">Transmembrane</keyword>
<comment type="subcellular location">
    <subcellularLocation>
        <location evidence="1">Cell membrane</location>
        <topology evidence="1">Multi-pass membrane protein</topology>
    </subcellularLocation>
</comment>
<dbReference type="InterPro" id="IPR002656">
    <property type="entry name" value="Acyl_transf_3_dom"/>
</dbReference>
<feature type="transmembrane region" description="Helical" evidence="9">
    <location>
        <begin position="335"/>
        <end position="353"/>
    </location>
</feature>
<keyword evidence="7" id="KW-0012">Acyltransferase</keyword>
<proteinExistence type="predicted"/>
<evidence type="ECO:0000256" key="6">
    <source>
        <dbReference type="ARBA" id="ARBA00023136"/>
    </source>
</evidence>
<dbReference type="Pfam" id="PF01757">
    <property type="entry name" value="Acyl_transf_3"/>
    <property type="match status" value="1"/>
</dbReference>
<feature type="region of interest" description="Disordered" evidence="8">
    <location>
        <begin position="411"/>
        <end position="435"/>
    </location>
</feature>
<feature type="transmembrane region" description="Helical" evidence="9">
    <location>
        <begin position="373"/>
        <end position="391"/>
    </location>
</feature>
<feature type="transmembrane region" description="Helical" evidence="9">
    <location>
        <begin position="240"/>
        <end position="258"/>
    </location>
</feature>
<accession>A0A919N0K3</accession>
<evidence type="ECO:0000256" key="5">
    <source>
        <dbReference type="ARBA" id="ARBA00022989"/>
    </source>
</evidence>
<evidence type="ECO:0000313" key="12">
    <source>
        <dbReference type="EMBL" id="GIF02685.1"/>
    </source>
</evidence>
<feature type="transmembrane region" description="Helical" evidence="9">
    <location>
        <begin position="84"/>
        <end position="103"/>
    </location>
</feature>
<reference evidence="12" key="1">
    <citation type="submission" date="2021-01" db="EMBL/GenBank/DDBJ databases">
        <title>Whole genome shotgun sequence of Actinoplanes siamensis NBRC 109076.</title>
        <authorList>
            <person name="Komaki H."/>
            <person name="Tamura T."/>
        </authorList>
    </citation>
    <scope>NUCLEOTIDE SEQUENCE</scope>
    <source>
        <strain evidence="12">NBRC 109076</strain>
    </source>
</reference>
<dbReference type="GO" id="GO:0016747">
    <property type="term" value="F:acyltransferase activity, transferring groups other than amino-acyl groups"/>
    <property type="evidence" value="ECO:0007669"/>
    <property type="project" value="InterPro"/>
</dbReference>
<feature type="transmembrane region" description="Helical" evidence="9">
    <location>
        <begin position="297"/>
        <end position="315"/>
    </location>
</feature>
<feature type="transmembrane region" description="Helical" evidence="9">
    <location>
        <begin position="38"/>
        <end position="63"/>
    </location>
</feature>
<feature type="transmembrane region" description="Helical" evidence="9">
    <location>
        <begin position="156"/>
        <end position="173"/>
    </location>
</feature>
<dbReference type="EMBL" id="BOMW01000004">
    <property type="protein sequence ID" value="GIF02685.1"/>
    <property type="molecule type" value="Genomic_DNA"/>
</dbReference>
<dbReference type="InterPro" id="IPR036514">
    <property type="entry name" value="SGNH_hydro_sf"/>
</dbReference>
<feature type="transmembrane region" description="Helical" evidence="9">
    <location>
        <begin position="215"/>
        <end position="233"/>
    </location>
</feature>
<feature type="transmembrane region" description="Helical" evidence="9">
    <location>
        <begin position="180"/>
        <end position="200"/>
    </location>
</feature>
<gene>
    <name evidence="12" type="ORF">Asi03nite_02230</name>
</gene>
<evidence type="ECO:0000256" key="3">
    <source>
        <dbReference type="ARBA" id="ARBA00022679"/>
    </source>
</evidence>
<dbReference type="PANTHER" id="PTHR23028">
    <property type="entry name" value="ACETYLTRANSFERASE"/>
    <property type="match status" value="1"/>
</dbReference>
<organism evidence="12 13">
    <name type="scientific">Actinoplanes siamensis</name>
    <dbReference type="NCBI Taxonomy" id="1223317"/>
    <lineage>
        <taxon>Bacteria</taxon>
        <taxon>Bacillati</taxon>
        <taxon>Actinomycetota</taxon>
        <taxon>Actinomycetes</taxon>
        <taxon>Micromonosporales</taxon>
        <taxon>Micromonosporaceae</taxon>
        <taxon>Actinoplanes</taxon>
    </lineage>
</organism>
<dbReference type="InterPro" id="IPR050879">
    <property type="entry name" value="Acyltransferase_3"/>
</dbReference>
<dbReference type="InterPro" id="IPR043968">
    <property type="entry name" value="SGNH"/>
</dbReference>
<keyword evidence="3" id="KW-0808">Transferase</keyword>
<comment type="caution">
    <text evidence="12">The sequence shown here is derived from an EMBL/GenBank/DDBJ whole genome shotgun (WGS) entry which is preliminary data.</text>
</comment>
<evidence type="ECO:0000256" key="1">
    <source>
        <dbReference type="ARBA" id="ARBA00004651"/>
    </source>
</evidence>
<evidence type="ECO:0000313" key="13">
    <source>
        <dbReference type="Proteomes" id="UP000629619"/>
    </source>
</evidence>
<keyword evidence="5 9" id="KW-1133">Transmembrane helix</keyword>
<dbReference type="SUPFAM" id="SSF52266">
    <property type="entry name" value="SGNH hydrolase"/>
    <property type="match status" value="1"/>
</dbReference>
<sequence>MSDAAPAPRPSLGYHPALDGIRALAVTAVLLFHGGVTAVAGGFLGVDTFFVLSGFLITALLLGEHARTGRIDLAGFWTRRARRLLPALLVMLTATVLAGRARLDPDALGLLRADAYAALAYLANWRMIFRGSGYVAVTAAPSPLQHTWSLGIEEQFYLLWPLLLAALTVRLTARRARAALLIVCGAGIVASQLLCARLGGPPSIARAYYGTDTRAQALLIGAALAAVLARGHATTPRRWPGVLCAAGVLVTGLLWHFADEQAAWLYHGGLTLAAVAGALVIAHVVTGPDSLPARLLGLAPLVRLGRVSYGVYLWHWPLFTFVTADATGLSRWPLLAVRLAGTLAVAVLGYHLVERPIRHGALGRILPRRAPALVTASAVALTAVIINWPAAPRPVTAAPAVVIPAVAPPGATGRAGPPAPVDRAGRPPGAGRQPRVTFLGDSVTWTIGTYLPEHPGLWTSVRAIQGCGIATLPDLRQLGTPHTNYPGCATWRRRWRGAIAKDNPDVAVIGLNRWELMDRRYHGRYQHVGEPDYDSYLTALLNEAVALAGAGGAAVVLLTAAYTRRAERPDGGLYPEDQPERVDAWNRLLRAVAAAHPGKVTVLDLNPVVCPRGAFTWTVGGLRVRSDGLHYTPAGVQRLIAPWLLPRLAAIATGR</sequence>
<evidence type="ECO:0000259" key="11">
    <source>
        <dbReference type="Pfam" id="PF19040"/>
    </source>
</evidence>
<feature type="transmembrane region" description="Helical" evidence="9">
    <location>
        <begin position="264"/>
        <end position="285"/>
    </location>
</feature>
<dbReference type="GO" id="GO:0009103">
    <property type="term" value="P:lipopolysaccharide biosynthetic process"/>
    <property type="evidence" value="ECO:0007669"/>
    <property type="project" value="TreeGrafter"/>
</dbReference>